<feature type="region of interest" description="Disordered" evidence="1">
    <location>
        <begin position="42"/>
        <end position="63"/>
    </location>
</feature>
<proteinExistence type="predicted"/>
<gene>
    <name evidence="2" type="ORF">ACFODX_04555</name>
</gene>
<evidence type="ECO:0000313" key="2">
    <source>
        <dbReference type="EMBL" id="MFC3114819.1"/>
    </source>
</evidence>
<comment type="caution">
    <text evidence="2">The sequence shown here is derived from an EMBL/GenBank/DDBJ whole genome shotgun (WGS) entry which is preliminary data.</text>
</comment>
<evidence type="ECO:0000256" key="1">
    <source>
        <dbReference type="SAM" id="MobiDB-lite"/>
    </source>
</evidence>
<name>A0ABV7FG03_9GAMM</name>
<dbReference type="RefSeq" id="WP_378116504.1">
    <property type="nucleotide sequence ID" value="NZ_JBHRTF010000002.1"/>
</dbReference>
<evidence type="ECO:0000313" key="3">
    <source>
        <dbReference type="Proteomes" id="UP001595555"/>
    </source>
</evidence>
<sequence>MDFHDLLTVVVIVVTATKTPPNTNARALARASGINRDEITLPEQSSLYRSGRQSSTSHSARLF</sequence>
<accession>A0ABV7FG03</accession>
<dbReference type="EMBL" id="JBHRTF010000002">
    <property type="protein sequence ID" value="MFC3114819.1"/>
    <property type="molecule type" value="Genomic_DNA"/>
</dbReference>
<protein>
    <submittedName>
        <fullName evidence="2">Uncharacterized protein</fullName>
    </submittedName>
</protein>
<keyword evidence="3" id="KW-1185">Reference proteome</keyword>
<organism evidence="2 3">
    <name type="scientific">Cellvibrio fontiphilus</name>
    <dbReference type="NCBI Taxonomy" id="1815559"/>
    <lineage>
        <taxon>Bacteria</taxon>
        <taxon>Pseudomonadati</taxon>
        <taxon>Pseudomonadota</taxon>
        <taxon>Gammaproteobacteria</taxon>
        <taxon>Cellvibrionales</taxon>
        <taxon>Cellvibrionaceae</taxon>
        <taxon>Cellvibrio</taxon>
    </lineage>
</organism>
<dbReference type="Proteomes" id="UP001595555">
    <property type="component" value="Unassembled WGS sequence"/>
</dbReference>
<reference evidence="3" key="1">
    <citation type="journal article" date="2019" name="Int. J. Syst. Evol. Microbiol.">
        <title>The Global Catalogue of Microorganisms (GCM) 10K type strain sequencing project: providing services to taxonomists for standard genome sequencing and annotation.</title>
        <authorList>
            <consortium name="The Broad Institute Genomics Platform"/>
            <consortium name="The Broad Institute Genome Sequencing Center for Infectious Disease"/>
            <person name="Wu L."/>
            <person name="Ma J."/>
        </authorList>
    </citation>
    <scope>NUCLEOTIDE SEQUENCE [LARGE SCALE GENOMIC DNA]</scope>
    <source>
        <strain evidence="3">KCTC 52237</strain>
    </source>
</reference>